<dbReference type="InterPro" id="IPR036047">
    <property type="entry name" value="F-box-like_dom_sf"/>
</dbReference>
<dbReference type="GeneID" id="117654436"/>
<evidence type="ECO:0000259" key="1">
    <source>
        <dbReference type="PROSITE" id="PS50181"/>
    </source>
</evidence>
<evidence type="ECO:0000313" key="2">
    <source>
        <dbReference type="Proteomes" id="UP000515158"/>
    </source>
</evidence>
<accession>A0A6P9AHP1</accession>
<proteinExistence type="predicted"/>
<dbReference type="AlphaFoldDB" id="A0A6P9AHP1"/>
<dbReference type="Pfam" id="PF12937">
    <property type="entry name" value="F-box-like"/>
    <property type="match status" value="1"/>
</dbReference>
<dbReference type="PANTHER" id="PTHR38926:SF72">
    <property type="entry name" value="IM:7136021-RELATED"/>
    <property type="match status" value="1"/>
</dbReference>
<dbReference type="Gene3D" id="3.80.10.10">
    <property type="entry name" value="Ribonuclease Inhibitor"/>
    <property type="match status" value="2"/>
</dbReference>
<dbReference type="SMART" id="SM00256">
    <property type="entry name" value="FBOX"/>
    <property type="match status" value="1"/>
</dbReference>
<dbReference type="SUPFAM" id="SSF52047">
    <property type="entry name" value="RNI-like"/>
    <property type="match status" value="1"/>
</dbReference>
<feature type="domain" description="F-box" evidence="1">
    <location>
        <begin position="24"/>
        <end position="71"/>
    </location>
</feature>
<dbReference type="SUPFAM" id="SSF81383">
    <property type="entry name" value="F-box domain"/>
    <property type="match status" value="1"/>
</dbReference>
<name>A0A6P9AHP1_THRPL</name>
<dbReference type="InterPro" id="IPR032675">
    <property type="entry name" value="LRR_dom_sf"/>
</dbReference>
<reference evidence="3" key="1">
    <citation type="submission" date="2025-08" db="UniProtKB">
        <authorList>
            <consortium name="RefSeq"/>
        </authorList>
    </citation>
    <scope>IDENTIFICATION</scope>
    <source>
        <tissue evidence="3">Total insect</tissue>
    </source>
</reference>
<dbReference type="PROSITE" id="PS50181">
    <property type="entry name" value="FBOX"/>
    <property type="match status" value="1"/>
</dbReference>
<dbReference type="InParanoid" id="A0A6P9AHP1"/>
<dbReference type="OrthoDB" id="3219396at2759"/>
<dbReference type="Proteomes" id="UP000515158">
    <property type="component" value="Unplaced"/>
</dbReference>
<evidence type="ECO:0000313" key="3">
    <source>
        <dbReference type="RefSeq" id="XP_034256955.1"/>
    </source>
</evidence>
<gene>
    <name evidence="3" type="primary">LOC117654436</name>
</gene>
<dbReference type="RefSeq" id="XP_034256955.1">
    <property type="nucleotide sequence ID" value="XM_034401064.1"/>
</dbReference>
<organism evidence="3">
    <name type="scientific">Thrips palmi</name>
    <name type="common">Melon thrips</name>
    <dbReference type="NCBI Taxonomy" id="161013"/>
    <lineage>
        <taxon>Eukaryota</taxon>
        <taxon>Metazoa</taxon>
        <taxon>Ecdysozoa</taxon>
        <taxon>Arthropoda</taxon>
        <taxon>Hexapoda</taxon>
        <taxon>Insecta</taxon>
        <taxon>Pterygota</taxon>
        <taxon>Neoptera</taxon>
        <taxon>Paraneoptera</taxon>
        <taxon>Thysanoptera</taxon>
        <taxon>Terebrantia</taxon>
        <taxon>Thripoidea</taxon>
        <taxon>Thripidae</taxon>
        <taxon>Thrips</taxon>
    </lineage>
</organism>
<protein>
    <submittedName>
        <fullName evidence="3">F-box/LRR-repeat protein 7-like</fullName>
    </submittedName>
</protein>
<dbReference type="KEGG" id="tpal:117654436"/>
<sequence>MKRHPKSTLLAESKLQKLQITNDCSIATNLPNEILLSIFQYIKSNDLLFNVGKVCKRWRRLAQEPRLWRNRSLDDEDMLVNSLDLLALAPRLKRVSLSTEFHRDKVFKALLHGEKKLQSLKLSFREGSLSVAQLKELLPAFSQLKHLDLQLPSASHDEALFSAFHPLTELQSLRLTGFVSPVTELLSSITTHCTSLHTLILVDCLIFFRDEHLVALVSDGRPWKSLKLMTYFISEAAYNYFACLKNLEQLALIKCKSLTEQNLLQIATLPLLTNLTVTENCILSSTAISTCLQVQPMACLLDIDFTVYRADDDVALAIATTCTQLVRLRLAMCLVTDEGLRGIILNASKLQDLDLECNIIRGQCLYLIPNHLPNLVRLNLHLCYNVLVNLNEIVARLTRLKIIDPSGIVIEGRAVKRVHPHIS</sequence>
<dbReference type="PANTHER" id="PTHR38926">
    <property type="entry name" value="F-BOX DOMAIN CONTAINING PROTEIN, EXPRESSED"/>
    <property type="match status" value="1"/>
</dbReference>
<keyword evidence="2" id="KW-1185">Reference proteome</keyword>
<dbReference type="InterPro" id="IPR001810">
    <property type="entry name" value="F-box_dom"/>
</dbReference>